<proteinExistence type="predicted"/>
<comment type="caution">
    <text evidence="1">The sequence shown here is derived from an EMBL/GenBank/DDBJ whole genome shotgun (WGS) entry which is preliminary data.</text>
</comment>
<organism evidence="1 2">
    <name type="scientific">Cerasicoccus arenae</name>
    <dbReference type="NCBI Taxonomy" id="424488"/>
    <lineage>
        <taxon>Bacteria</taxon>
        <taxon>Pseudomonadati</taxon>
        <taxon>Verrucomicrobiota</taxon>
        <taxon>Opitutia</taxon>
        <taxon>Puniceicoccales</taxon>
        <taxon>Cerasicoccaceae</taxon>
        <taxon>Cerasicoccus</taxon>
    </lineage>
</organism>
<reference evidence="1" key="1">
    <citation type="journal article" date="2014" name="Int. J. Syst. Evol. Microbiol.">
        <title>Complete genome sequence of Corynebacterium casei LMG S-19264T (=DSM 44701T), isolated from a smear-ripened cheese.</title>
        <authorList>
            <consortium name="US DOE Joint Genome Institute (JGI-PGF)"/>
            <person name="Walter F."/>
            <person name="Albersmeier A."/>
            <person name="Kalinowski J."/>
            <person name="Ruckert C."/>
        </authorList>
    </citation>
    <scope>NUCLEOTIDE SEQUENCE</scope>
    <source>
        <strain evidence="1">KCTC 12870</strain>
    </source>
</reference>
<name>A0A8J3DJJ2_9BACT</name>
<evidence type="ECO:0000313" key="1">
    <source>
        <dbReference type="EMBL" id="GHC00437.1"/>
    </source>
</evidence>
<sequence length="389" mass="43949">MTFVERLPLIHSMRDAVDPGVYRRLPKDWIIALTDVKGSTENLAQGRYKEVNGVGVAAIAAVRNLHKPEEIPFVFGGDGATFCLPPERRGEVENVLRASRRMAQKDFNLELRIGMVPHADIIAQGREVRVARLKLSDWVTQTMFLGGGLEEADRMVKDPRPDNPYRINELGASQADFTGLECRWENIPSRHGETVAYIFRALGSEQRRASILRRLIVLVEDIYGDDEEAHPLHMGGLKLARKSALVKVEHYVRTFGQNSIKRWSYGKYLRLQIAVGRFIMKHGLKFAGADWSHYKEDLIAHADYRKIDDCLRFVLSGTAEQRIKLLDAVREQFAPEELVFGHHVSNAAIMTCVIDNYEREHLHFVDGAAGGYALAAKEMKASMKKLAES</sequence>
<dbReference type="EMBL" id="BMXG01000008">
    <property type="protein sequence ID" value="GHC00437.1"/>
    <property type="molecule type" value="Genomic_DNA"/>
</dbReference>
<dbReference type="Proteomes" id="UP000642829">
    <property type="component" value="Unassembled WGS sequence"/>
</dbReference>
<protein>
    <recommendedName>
        <fullName evidence="3">DUF3095 domain-containing protein</fullName>
    </recommendedName>
</protein>
<dbReference type="AlphaFoldDB" id="A0A8J3DJJ2"/>
<gene>
    <name evidence="1" type="ORF">GCM10007047_15990</name>
</gene>
<dbReference type="Pfam" id="PF11294">
    <property type="entry name" value="DUF3095"/>
    <property type="match status" value="1"/>
</dbReference>
<dbReference type="InterPro" id="IPR021445">
    <property type="entry name" value="DUF3095"/>
</dbReference>
<keyword evidence="2" id="KW-1185">Reference proteome</keyword>
<accession>A0A8J3DJJ2</accession>
<evidence type="ECO:0000313" key="2">
    <source>
        <dbReference type="Proteomes" id="UP000642829"/>
    </source>
</evidence>
<reference evidence="1" key="2">
    <citation type="submission" date="2020-09" db="EMBL/GenBank/DDBJ databases">
        <authorList>
            <person name="Sun Q."/>
            <person name="Kim S."/>
        </authorList>
    </citation>
    <scope>NUCLEOTIDE SEQUENCE</scope>
    <source>
        <strain evidence="1">KCTC 12870</strain>
    </source>
</reference>
<evidence type="ECO:0008006" key="3">
    <source>
        <dbReference type="Google" id="ProtNLM"/>
    </source>
</evidence>